<accession>A0ABX8BBN8</accession>
<dbReference type="SUPFAM" id="SSF52172">
    <property type="entry name" value="CheY-like"/>
    <property type="match status" value="1"/>
</dbReference>
<feature type="domain" description="Response regulatory" evidence="7">
    <location>
        <begin position="3"/>
        <end position="119"/>
    </location>
</feature>
<dbReference type="Proteomes" id="UP000676506">
    <property type="component" value="Chromosome 2"/>
</dbReference>
<organism evidence="8 9">
    <name type="scientific">Chloracidobacterium validum</name>
    <dbReference type="NCBI Taxonomy" id="2821543"/>
    <lineage>
        <taxon>Bacteria</taxon>
        <taxon>Pseudomonadati</taxon>
        <taxon>Acidobacteriota</taxon>
        <taxon>Terriglobia</taxon>
        <taxon>Terriglobales</taxon>
        <taxon>Acidobacteriaceae</taxon>
        <taxon>Chloracidobacterium</taxon>
    </lineage>
</organism>
<keyword evidence="9" id="KW-1185">Reference proteome</keyword>
<feature type="modified residue" description="4-aspartylphosphate" evidence="6">
    <location>
        <position position="52"/>
    </location>
</feature>
<keyword evidence="3" id="KW-0805">Transcription regulation</keyword>
<dbReference type="PROSITE" id="PS50110">
    <property type="entry name" value="RESPONSE_REGULATORY"/>
    <property type="match status" value="1"/>
</dbReference>
<dbReference type="RefSeq" id="WP_211430235.1">
    <property type="nucleotide sequence ID" value="NZ_CP072649.1"/>
</dbReference>
<keyword evidence="2" id="KW-0902">Two-component regulatory system</keyword>
<dbReference type="InterPro" id="IPR039420">
    <property type="entry name" value="WalR-like"/>
</dbReference>
<evidence type="ECO:0000256" key="4">
    <source>
        <dbReference type="ARBA" id="ARBA00023125"/>
    </source>
</evidence>
<evidence type="ECO:0000256" key="5">
    <source>
        <dbReference type="ARBA" id="ARBA00023163"/>
    </source>
</evidence>
<dbReference type="SMART" id="SM00448">
    <property type="entry name" value="REC"/>
    <property type="match status" value="1"/>
</dbReference>
<dbReference type="PANTHER" id="PTHR48111">
    <property type="entry name" value="REGULATOR OF RPOS"/>
    <property type="match status" value="1"/>
</dbReference>
<keyword evidence="4" id="KW-0238">DNA-binding</keyword>
<evidence type="ECO:0000256" key="3">
    <source>
        <dbReference type="ARBA" id="ARBA00023015"/>
    </source>
</evidence>
<reference evidence="8 9" key="1">
    <citation type="submission" date="2021-03" db="EMBL/GenBank/DDBJ databases">
        <title>Genomic and phenotypic characterization of Chloracidobacterium isolates provides evidence for multiple species.</title>
        <authorList>
            <person name="Saini M.K."/>
            <person name="Costas A.M.G."/>
            <person name="Tank M."/>
            <person name="Bryant D.A."/>
        </authorList>
    </citation>
    <scope>NUCLEOTIDE SEQUENCE [LARGE SCALE GENOMIC DNA]</scope>
    <source>
        <strain evidence="8 9">BV2-C</strain>
    </source>
</reference>
<dbReference type="CDD" id="cd17574">
    <property type="entry name" value="REC_OmpR"/>
    <property type="match status" value="1"/>
</dbReference>
<evidence type="ECO:0000313" key="8">
    <source>
        <dbReference type="EMBL" id="QUW04346.1"/>
    </source>
</evidence>
<gene>
    <name evidence="8" type="ORF">J8C06_15035</name>
</gene>
<evidence type="ECO:0000256" key="6">
    <source>
        <dbReference type="PROSITE-ProRule" id="PRU00169"/>
    </source>
</evidence>
<proteinExistence type="predicted"/>
<dbReference type="PANTHER" id="PTHR48111:SF1">
    <property type="entry name" value="TWO-COMPONENT RESPONSE REGULATOR ORR33"/>
    <property type="match status" value="1"/>
</dbReference>
<evidence type="ECO:0000256" key="2">
    <source>
        <dbReference type="ARBA" id="ARBA00023012"/>
    </source>
</evidence>
<evidence type="ECO:0000256" key="1">
    <source>
        <dbReference type="ARBA" id="ARBA00022553"/>
    </source>
</evidence>
<dbReference type="Gene3D" id="3.40.50.2300">
    <property type="match status" value="1"/>
</dbReference>
<evidence type="ECO:0000259" key="7">
    <source>
        <dbReference type="PROSITE" id="PS50110"/>
    </source>
</evidence>
<dbReference type="InterPro" id="IPR001789">
    <property type="entry name" value="Sig_transdc_resp-reg_receiver"/>
</dbReference>
<dbReference type="InterPro" id="IPR011006">
    <property type="entry name" value="CheY-like_superfamily"/>
</dbReference>
<protein>
    <submittedName>
        <fullName evidence="8">Response regulator</fullName>
    </submittedName>
</protein>
<keyword evidence="5" id="KW-0804">Transcription</keyword>
<evidence type="ECO:0000313" key="9">
    <source>
        <dbReference type="Proteomes" id="UP000676506"/>
    </source>
</evidence>
<keyword evidence="1 6" id="KW-0597">Phosphoprotein</keyword>
<dbReference type="Pfam" id="PF00072">
    <property type="entry name" value="Response_reg"/>
    <property type="match status" value="1"/>
</dbReference>
<sequence>MKKLLVVEDDPLIRQSVALALQAQGFHVATAEDGSAALKQLGTDQVDGIVCDIAMPSMDGIELCRTLRLDARTARIPFLFLSAYQGIEDRLQGLSVGADDFLGKPFSLEELVYRINRLLTNQQQPLVNDSLDVNPNHLGQVSFEQALDLICSHQLSGLLNVILSDNAVGQVWFEDGRSVAAKLESASGETLLEASAALEHILRAPRTFFHFSGQQTLDNAVLVSRITRIVESEFVRG</sequence>
<dbReference type="EMBL" id="CP072649">
    <property type="protein sequence ID" value="QUW04346.1"/>
    <property type="molecule type" value="Genomic_DNA"/>
</dbReference>
<name>A0ABX8BBN8_9BACT</name>